<dbReference type="InterPro" id="IPR039261">
    <property type="entry name" value="FNR_nucleotide-bd"/>
</dbReference>
<evidence type="ECO:0000256" key="13">
    <source>
        <dbReference type="ARBA" id="ARBA00023002"/>
    </source>
</evidence>
<evidence type="ECO:0000256" key="17">
    <source>
        <dbReference type="ARBA" id="ARBA00049342"/>
    </source>
</evidence>
<dbReference type="InterPro" id="IPR029039">
    <property type="entry name" value="Flavoprotein-like_sf"/>
</dbReference>
<keyword evidence="6 18" id="KW-0349">Heme</keyword>
<gene>
    <name evidence="22" type="ORF">GQ607_007960</name>
</gene>
<feature type="domain" description="FAD-binding FR-type" evidence="21">
    <location>
        <begin position="767"/>
        <end position="997"/>
    </location>
</feature>
<dbReference type="CDD" id="cd06206">
    <property type="entry name" value="bifunctional_CYPOR"/>
    <property type="match status" value="1"/>
</dbReference>
<keyword evidence="13" id="KW-0560">Oxidoreductase</keyword>
<dbReference type="PROSITE" id="PS50902">
    <property type="entry name" value="FLAVODOXIN_LIKE"/>
    <property type="match status" value="1"/>
</dbReference>
<dbReference type="GO" id="GO:0070330">
    <property type="term" value="F:aromatase activity"/>
    <property type="evidence" value="ECO:0007669"/>
    <property type="project" value="InterPro"/>
</dbReference>
<dbReference type="PANTHER" id="PTHR19384">
    <property type="entry name" value="NITRIC OXIDE SYNTHASE-RELATED"/>
    <property type="match status" value="1"/>
</dbReference>
<dbReference type="GO" id="GO:0050660">
    <property type="term" value="F:flavin adenine dinucleotide binding"/>
    <property type="evidence" value="ECO:0007669"/>
    <property type="project" value="TreeGrafter"/>
</dbReference>
<sequence length="1160" mass="129090">MSSITKPETLPTLESKQPPTPEKRRRVFSLSRRSSRKSFSMAAKTVEIPEPPRVPLLGNVTDIDMEYPLGSFLHLANKYGPIYRVDILGQKLVWVNTHALVNEICDDKRFKKSIEGDLEILREAVHDGLFTSKGVEEENWGVAHRVLMSAFGPLSIRGMFDDMHDIAAQLAMKWARHGSSTPIPIGEDITRLTMDTCYDLPQPQYTVTTCQSPASVSRPYYRKADRNNTVALCSMGFRFNSYYREETHPFITAMYAVLKEAGDKGLRVLPQVFYKKQDKKFKQNINMLRTTAREVLETRRSDPTGANGRKDLLTAMLNTTDPVTGRKMTDDSIVDNLITFLVAGHETTAATFAFTMYWMIKRPEEYRKVQQEVDSVVGDGPIRLEHVSKLKYLSAVLRETLRFSAPIPGFGREAMKDEIIGGKYPVKAGEMIVANLAKSHFDPAVYGDDADEFKPERMLDENFDRLMKEFPNCWAPFGTGMRGCIGRAFAWQEMLLALAVLFQNFNFVAHNPNYDLKVAQTLTIKPKDFYIRAILREGLTPALLEARLAGSIVATGANAKAAAKTQAEKTTSQSNATNGTSGTSKGGNLAVFYGSNSGTCEFMAQRLASDAQSHGFSATVDSLDTAREALPTDRPVVIVTSSYEGQPPHNAALFVDWLTNLKGKELENVSYAVYGCGHADWVKTHQRIPKLVDSSLAEHGATQLIPLGTTDAKDRDMFSDFETWEDDMLWPALVKRFGGQTQTDDSTLSDAGISVSFSTPRTSTLRQDVRDALVLDSRSLVQGNIGPVKRHMEIQLPTNMRYSAGDYMAVLPHNPKDTVARVMRRFHLTWDSHVTIQASGPTTLPTNNSIPVSDVLSSYVELCQTATKRNISGLAQLAKDGKVRNELQDLAGGSYDSEIKTKRLAVLDIAERFPALTIPTNHFLLMLPPMRVRQYSISSSPLADPGVATLTYGVLDEPALSGQGRHIGVTSSYLSSLTAGDKVQIAVRPAQGGFKLPPNMDKTPLLFVAAGTGLAPFRAFFQERTILIGNGLPLAPAILFFGCRDPAADDLYREEFDRWEAAGVLTVYRAYSRKPEASDGCRYVQHRIWKEREMLYSLWDQGARVYVCGSNHVAEGVRDIVLKAAHEKSEKDDGKPMTEEEAEEWFKNIRNERYATDVFD</sequence>
<evidence type="ECO:0000256" key="4">
    <source>
        <dbReference type="ARBA" id="ARBA00010018"/>
    </source>
</evidence>
<keyword evidence="8" id="KW-0288">FMN</keyword>
<dbReference type="CDD" id="cd11068">
    <property type="entry name" value="CYP120A1"/>
    <property type="match status" value="1"/>
</dbReference>
<keyword evidence="10" id="KW-0274">FAD</keyword>
<dbReference type="SUPFAM" id="SSF48264">
    <property type="entry name" value="Cytochrome P450"/>
    <property type="match status" value="1"/>
</dbReference>
<keyword evidence="14 18" id="KW-0408">Iron</keyword>
<evidence type="ECO:0000259" key="20">
    <source>
        <dbReference type="PROSITE" id="PS50902"/>
    </source>
</evidence>
<feature type="region of interest" description="Disordered" evidence="19">
    <location>
        <begin position="1"/>
        <end position="36"/>
    </location>
</feature>
<evidence type="ECO:0000256" key="11">
    <source>
        <dbReference type="ARBA" id="ARBA00022857"/>
    </source>
</evidence>
<dbReference type="SUPFAM" id="SSF52343">
    <property type="entry name" value="Ferredoxin reductase-like, C-terminal NADP-linked domain"/>
    <property type="match status" value="1"/>
</dbReference>
<evidence type="ECO:0000256" key="1">
    <source>
        <dbReference type="ARBA" id="ARBA00001917"/>
    </source>
</evidence>
<evidence type="ECO:0000256" key="14">
    <source>
        <dbReference type="ARBA" id="ARBA00023004"/>
    </source>
</evidence>
<comment type="cofactor">
    <cofactor evidence="1">
        <name>FMN</name>
        <dbReference type="ChEBI" id="CHEBI:58210"/>
    </cofactor>
</comment>
<dbReference type="OrthoDB" id="1470350at2759"/>
<protein>
    <submittedName>
        <fullName evidence="22">Cytochrome P450</fullName>
    </submittedName>
</protein>
<dbReference type="InterPro" id="IPR008254">
    <property type="entry name" value="Flavodoxin/NO_synth"/>
</dbReference>
<dbReference type="EMBL" id="WOWK01000041">
    <property type="protein sequence ID" value="KAF0324789.1"/>
    <property type="molecule type" value="Genomic_DNA"/>
</dbReference>
<name>A0A8H3ZLZ0_9PEZI</name>
<reference evidence="22 23" key="1">
    <citation type="submission" date="2019-12" db="EMBL/GenBank/DDBJ databases">
        <title>A genome sequence resource for the geographically widespread anthracnose pathogen Colletotrichum asianum.</title>
        <authorList>
            <person name="Meng Y."/>
        </authorList>
    </citation>
    <scope>NUCLEOTIDE SEQUENCE [LARGE SCALE GENOMIC DNA]</scope>
    <source>
        <strain evidence="22 23">ICMP 18580</strain>
    </source>
</reference>
<comment type="cofactor">
    <cofactor evidence="3">
        <name>FAD</name>
        <dbReference type="ChEBI" id="CHEBI:57692"/>
    </cofactor>
</comment>
<dbReference type="Gene3D" id="3.40.50.360">
    <property type="match status" value="1"/>
</dbReference>
<dbReference type="InterPro" id="IPR036396">
    <property type="entry name" value="Cyt_P450_sf"/>
</dbReference>
<dbReference type="PRINTS" id="PR00385">
    <property type="entry name" value="P450"/>
</dbReference>
<evidence type="ECO:0000256" key="16">
    <source>
        <dbReference type="ARBA" id="ARBA00047827"/>
    </source>
</evidence>
<dbReference type="GO" id="GO:0005829">
    <property type="term" value="C:cytosol"/>
    <property type="evidence" value="ECO:0007669"/>
    <property type="project" value="TreeGrafter"/>
</dbReference>
<dbReference type="InterPro" id="IPR001128">
    <property type="entry name" value="Cyt_P450"/>
</dbReference>
<keyword evidence="12" id="KW-0249">Electron transport</keyword>
<feature type="compositionally biased region" description="Polar residues" evidence="19">
    <location>
        <begin position="1"/>
        <end position="17"/>
    </location>
</feature>
<dbReference type="PROSITE" id="PS00086">
    <property type="entry name" value="CYTOCHROME_P450"/>
    <property type="match status" value="1"/>
</dbReference>
<dbReference type="InterPro" id="IPR017927">
    <property type="entry name" value="FAD-bd_FR_type"/>
</dbReference>
<dbReference type="InterPro" id="IPR003097">
    <property type="entry name" value="CysJ-like_FAD-binding"/>
</dbReference>
<dbReference type="SUPFAM" id="SSF52218">
    <property type="entry name" value="Flavoproteins"/>
    <property type="match status" value="1"/>
</dbReference>
<evidence type="ECO:0000256" key="15">
    <source>
        <dbReference type="ARBA" id="ARBA00023033"/>
    </source>
</evidence>
<keyword evidence="23" id="KW-1185">Reference proteome</keyword>
<dbReference type="AlphaFoldDB" id="A0A8H3ZLZ0"/>
<dbReference type="Pfam" id="PF00258">
    <property type="entry name" value="Flavodoxin_1"/>
    <property type="match status" value="1"/>
</dbReference>
<comment type="caution">
    <text evidence="22">The sequence shown here is derived from an EMBL/GenBank/DDBJ whole genome shotgun (WGS) entry which is preliminary data.</text>
</comment>
<dbReference type="Proteomes" id="UP000434172">
    <property type="component" value="Unassembled WGS sequence"/>
</dbReference>
<dbReference type="Gene3D" id="2.40.30.10">
    <property type="entry name" value="Translation factors"/>
    <property type="match status" value="1"/>
</dbReference>
<keyword evidence="5" id="KW-0813">Transport</keyword>
<keyword evidence="11" id="KW-0521">NADP</keyword>
<evidence type="ECO:0000256" key="8">
    <source>
        <dbReference type="ARBA" id="ARBA00022643"/>
    </source>
</evidence>
<dbReference type="GO" id="GO:0005506">
    <property type="term" value="F:iron ion binding"/>
    <property type="evidence" value="ECO:0007669"/>
    <property type="project" value="InterPro"/>
</dbReference>
<evidence type="ECO:0000256" key="19">
    <source>
        <dbReference type="SAM" id="MobiDB-lite"/>
    </source>
</evidence>
<evidence type="ECO:0000256" key="10">
    <source>
        <dbReference type="ARBA" id="ARBA00022827"/>
    </source>
</evidence>
<comment type="catalytic activity">
    <reaction evidence="16">
        <text>an organic molecule + reduced [NADPH--hemoprotein reductase] + O2 = an alcohol + oxidized [NADPH--hemoprotein reductase] + H2O + H(+)</text>
        <dbReference type="Rhea" id="RHEA:17149"/>
        <dbReference type="Rhea" id="RHEA-COMP:11964"/>
        <dbReference type="Rhea" id="RHEA-COMP:11965"/>
        <dbReference type="ChEBI" id="CHEBI:15377"/>
        <dbReference type="ChEBI" id="CHEBI:15378"/>
        <dbReference type="ChEBI" id="CHEBI:15379"/>
        <dbReference type="ChEBI" id="CHEBI:30879"/>
        <dbReference type="ChEBI" id="CHEBI:57618"/>
        <dbReference type="ChEBI" id="CHEBI:58210"/>
        <dbReference type="ChEBI" id="CHEBI:142491"/>
        <dbReference type="EC" id="1.14.14.1"/>
    </reaction>
</comment>
<dbReference type="GO" id="GO:0020037">
    <property type="term" value="F:heme binding"/>
    <property type="evidence" value="ECO:0007669"/>
    <property type="project" value="InterPro"/>
</dbReference>
<keyword evidence="7" id="KW-0285">Flavoprotein</keyword>
<dbReference type="Gene3D" id="1.20.990.10">
    <property type="entry name" value="NADPH-cytochrome p450 Reductase, Chain A, domain 3"/>
    <property type="match status" value="1"/>
</dbReference>
<comment type="cofactor">
    <cofactor evidence="2 18">
        <name>heme</name>
        <dbReference type="ChEBI" id="CHEBI:30413"/>
    </cofactor>
</comment>
<dbReference type="Pfam" id="PF00175">
    <property type="entry name" value="NAD_binding_1"/>
    <property type="match status" value="1"/>
</dbReference>
<dbReference type="PROSITE" id="PS51384">
    <property type="entry name" value="FAD_FR"/>
    <property type="match status" value="1"/>
</dbReference>
<evidence type="ECO:0000313" key="22">
    <source>
        <dbReference type="EMBL" id="KAF0324789.1"/>
    </source>
</evidence>
<dbReference type="PANTHER" id="PTHR19384:SF127">
    <property type="entry name" value="BIFUNCTIONAL CYTOCHROME P450_NADPH--P450 REDUCTASE"/>
    <property type="match status" value="1"/>
</dbReference>
<dbReference type="SUPFAM" id="SSF63380">
    <property type="entry name" value="Riboflavin synthase domain-like"/>
    <property type="match status" value="1"/>
</dbReference>
<dbReference type="InterPro" id="IPR023206">
    <property type="entry name" value="Bifunctional_P450_P450_red"/>
</dbReference>
<evidence type="ECO:0000256" key="9">
    <source>
        <dbReference type="ARBA" id="ARBA00022723"/>
    </source>
</evidence>
<dbReference type="GO" id="GO:0010181">
    <property type="term" value="F:FMN binding"/>
    <property type="evidence" value="ECO:0007669"/>
    <property type="project" value="InterPro"/>
</dbReference>
<organism evidence="22 23">
    <name type="scientific">Colletotrichum asianum</name>
    <dbReference type="NCBI Taxonomy" id="702518"/>
    <lineage>
        <taxon>Eukaryota</taxon>
        <taxon>Fungi</taxon>
        <taxon>Dikarya</taxon>
        <taxon>Ascomycota</taxon>
        <taxon>Pezizomycotina</taxon>
        <taxon>Sordariomycetes</taxon>
        <taxon>Hypocreomycetidae</taxon>
        <taxon>Glomerellales</taxon>
        <taxon>Glomerellaceae</taxon>
        <taxon>Colletotrichum</taxon>
        <taxon>Colletotrichum gloeosporioides species complex</taxon>
    </lineage>
</organism>
<evidence type="ECO:0000259" key="21">
    <source>
        <dbReference type="PROSITE" id="PS51384"/>
    </source>
</evidence>
<evidence type="ECO:0000256" key="5">
    <source>
        <dbReference type="ARBA" id="ARBA00022448"/>
    </source>
</evidence>
<dbReference type="InterPro" id="IPR023173">
    <property type="entry name" value="NADPH_Cyt_P450_Rdtase_alpha"/>
</dbReference>
<dbReference type="Pfam" id="PF00067">
    <property type="entry name" value="p450"/>
    <property type="match status" value="2"/>
</dbReference>
<dbReference type="PIRSF" id="PIRSF000209">
    <property type="entry name" value="Bifunctional_P450_P450R"/>
    <property type="match status" value="1"/>
</dbReference>
<dbReference type="InterPro" id="IPR017972">
    <property type="entry name" value="Cyt_P450_CS"/>
</dbReference>
<evidence type="ECO:0000256" key="6">
    <source>
        <dbReference type="ARBA" id="ARBA00022617"/>
    </source>
</evidence>
<evidence type="ECO:0000256" key="2">
    <source>
        <dbReference type="ARBA" id="ARBA00001971"/>
    </source>
</evidence>
<dbReference type="InterPro" id="IPR001433">
    <property type="entry name" value="OxRdtase_FAD/NAD-bd"/>
</dbReference>
<dbReference type="InterPro" id="IPR002401">
    <property type="entry name" value="Cyt_P450_E_grp-I"/>
</dbReference>
<dbReference type="Gene3D" id="3.40.50.80">
    <property type="entry name" value="Nucleotide-binding domain of ferredoxin-NADP reductase (FNR) module"/>
    <property type="match status" value="1"/>
</dbReference>
<dbReference type="InterPro" id="IPR017938">
    <property type="entry name" value="Riboflavin_synthase-like_b-brl"/>
</dbReference>
<accession>A0A8H3ZLZ0</accession>
<feature type="binding site" description="axial binding residue" evidence="18">
    <location>
        <position position="484"/>
    </location>
    <ligand>
        <name>heme</name>
        <dbReference type="ChEBI" id="CHEBI:30413"/>
    </ligand>
    <ligandPart>
        <name>Fe</name>
        <dbReference type="ChEBI" id="CHEBI:18248"/>
    </ligandPart>
</feature>
<keyword evidence="15" id="KW-0503">Monooxygenase</keyword>
<proteinExistence type="inferred from homology"/>
<dbReference type="Gene3D" id="1.10.630.10">
    <property type="entry name" value="Cytochrome P450"/>
    <property type="match status" value="1"/>
</dbReference>
<dbReference type="PRINTS" id="PR00463">
    <property type="entry name" value="EP450I"/>
</dbReference>
<evidence type="ECO:0000256" key="12">
    <source>
        <dbReference type="ARBA" id="ARBA00022982"/>
    </source>
</evidence>
<feature type="domain" description="Flavodoxin-like" evidence="20">
    <location>
        <begin position="589"/>
        <end position="729"/>
    </location>
</feature>
<dbReference type="Pfam" id="PF00667">
    <property type="entry name" value="FAD_binding_1"/>
    <property type="match status" value="1"/>
</dbReference>
<evidence type="ECO:0000256" key="18">
    <source>
        <dbReference type="PIRSR" id="PIRSR000209-1"/>
    </source>
</evidence>
<dbReference type="FunFam" id="2.40.30.10:FF:000198">
    <property type="entry name" value="Bifunctional cytochrome P450/NADPH--P450 reductase"/>
    <property type="match status" value="1"/>
</dbReference>
<comment type="similarity">
    <text evidence="4">In the N-terminal section; belongs to the cytochrome P450 family.</text>
</comment>
<dbReference type="GO" id="GO:0003958">
    <property type="term" value="F:NADPH-hemoprotein reductase activity"/>
    <property type="evidence" value="ECO:0007669"/>
    <property type="project" value="UniProtKB-EC"/>
</dbReference>
<evidence type="ECO:0000313" key="23">
    <source>
        <dbReference type="Proteomes" id="UP000434172"/>
    </source>
</evidence>
<comment type="catalytic activity">
    <reaction evidence="17">
        <text>2 oxidized [cytochrome P450] + NADPH = 2 reduced [cytochrome P450] + NADP(+) + H(+)</text>
        <dbReference type="Rhea" id="RHEA:24040"/>
        <dbReference type="Rhea" id="RHEA-COMP:14627"/>
        <dbReference type="Rhea" id="RHEA-COMP:14628"/>
        <dbReference type="ChEBI" id="CHEBI:15378"/>
        <dbReference type="ChEBI" id="CHEBI:55376"/>
        <dbReference type="ChEBI" id="CHEBI:57783"/>
        <dbReference type="ChEBI" id="CHEBI:58349"/>
        <dbReference type="ChEBI" id="CHEBI:60344"/>
        <dbReference type="EC" id="1.6.2.4"/>
    </reaction>
</comment>
<evidence type="ECO:0000256" key="7">
    <source>
        <dbReference type="ARBA" id="ARBA00022630"/>
    </source>
</evidence>
<evidence type="ECO:0000256" key="3">
    <source>
        <dbReference type="ARBA" id="ARBA00001974"/>
    </source>
</evidence>
<keyword evidence="9 18" id="KW-0479">Metal-binding</keyword>